<comment type="caution">
    <text evidence="1">The sequence shown here is derived from an EMBL/GenBank/DDBJ whole genome shotgun (WGS) entry which is preliminary data.</text>
</comment>
<evidence type="ECO:0000313" key="1">
    <source>
        <dbReference type="EMBL" id="KKM74675.1"/>
    </source>
</evidence>
<dbReference type="EMBL" id="LAZR01009102">
    <property type="protein sequence ID" value="KKM74675.1"/>
    <property type="molecule type" value="Genomic_DNA"/>
</dbReference>
<reference evidence="1" key="1">
    <citation type="journal article" date="2015" name="Nature">
        <title>Complex archaea that bridge the gap between prokaryotes and eukaryotes.</title>
        <authorList>
            <person name="Spang A."/>
            <person name="Saw J.H."/>
            <person name="Jorgensen S.L."/>
            <person name="Zaremba-Niedzwiedzka K."/>
            <person name="Martijn J."/>
            <person name="Lind A.E."/>
            <person name="van Eijk R."/>
            <person name="Schleper C."/>
            <person name="Guy L."/>
            <person name="Ettema T.J."/>
        </authorList>
    </citation>
    <scope>NUCLEOTIDE SEQUENCE</scope>
</reference>
<proteinExistence type="predicted"/>
<gene>
    <name evidence="1" type="ORF">LCGC14_1398000</name>
</gene>
<sequence length="186" mass="21256">RWKWLRSNWTLNTVDGTQTYDPGDCTDVDDAALITRFSSWDFDDEELPFIYLVSEGVATERELPVSHWQDFRPLYVKGSHTASVPAQMSADHLDTLYFGPKPNGIYKVSGSYWKSLQTLAADDDEPEMPANYHMLVVYRALLKYAYNTVSQEVLARAQTEGTPLEDALVLNQWYGRFRIRLPGPLA</sequence>
<dbReference type="InterPro" id="IPR056209">
    <property type="entry name" value="SU10_adaptor"/>
</dbReference>
<feature type="non-terminal residue" evidence="1">
    <location>
        <position position="1"/>
    </location>
</feature>
<protein>
    <submittedName>
        <fullName evidence="1">Uncharacterized protein</fullName>
    </submittedName>
</protein>
<dbReference type="AlphaFoldDB" id="A0A0F9MDI6"/>
<accession>A0A0F9MDI6</accession>
<dbReference type="Pfam" id="PF24175">
    <property type="entry name" value="SU10_adaptor"/>
    <property type="match status" value="1"/>
</dbReference>
<organism evidence="1">
    <name type="scientific">marine sediment metagenome</name>
    <dbReference type="NCBI Taxonomy" id="412755"/>
    <lineage>
        <taxon>unclassified sequences</taxon>
        <taxon>metagenomes</taxon>
        <taxon>ecological metagenomes</taxon>
    </lineage>
</organism>
<name>A0A0F9MDI6_9ZZZZ</name>